<evidence type="ECO:0000313" key="1">
    <source>
        <dbReference type="EMBL" id="KAG1789312.1"/>
    </source>
</evidence>
<reference evidence="1" key="1">
    <citation type="journal article" date="2020" name="New Phytol.">
        <title>Comparative genomics reveals dynamic genome evolution in host specialist ectomycorrhizal fungi.</title>
        <authorList>
            <person name="Lofgren L.A."/>
            <person name="Nguyen N.H."/>
            <person name="Vilgalys R."/>
            <person name="Ruytinx J."/>
            <person name="Liao H.L."/>
            <person name="Branco S."/>
            <person name="Kuo A."/>
            <person name="LaButti K."/>
            <person name="Lipzen A."/>
            <person name="Andreopoulos W."/>
            <person name="Pangilinan J."/>
            <person name="Riley R."/>
            <person name="Hundley H."/>
            <person name="Na H."/>
            <person name="Barry K."/>
            <person name="Grigoriev I.V."/>
            <person name="Stajich J.E."/>
            <person name="Kennedy P.G."/>
        </authorList>
    </citation>
    <scope>NUCLEOTIDE SEQUENCE</scope>
    <source>
        <strain evidence="1">S12</strain>
    </source>
</reference>
<gene>
    <name evidence="1" type="ORF">HD556DRAFT_820502</name>
</gene>
<dbReference type="GeneID" id="64605493"/>
<dbReference type="RefSeq" id="XP_041156414.1">
    <property type="nucleotide sequence ID" value="XM_041311729.1"/>
</dbReference>
<dbReference type="PANTHER" id="PTHR35895">
    <property type="entry name" value="CHROMOSOME 16, WHOLE GENOME SHOTGUN SEQUENCE"/>
    <property type="match status" value="1"/>
</dbReference>
<comment type="caution">
    <text evidence="1">The sequence shown here is derived from an EMBL/GenBank/DDBJ whole genome shotgun (WGS) entry which is preliminary data.</text>
</comment>
<dbReference type="InterPro" id="IPR046368">
    <property type="entry name" value="Tag1"/>
</dbReference>
<accession>A0A9P7AH54</accession>
<dbReference type="GO" id="GO:0000329">
    <property type="term" value="C:fungal-type vacuole membrane"/>
    <property type="evidence" value="ECO:0007669"/>
    <property type="project" value="InterPro"/>
</dbReference>
<proteinExistence type="predicted"/>
<dbReference type="AlphaFoldDB" id="A0A9P7AH54"/>
<dbReference type="Proteomes" id="UP000719766">
    <property type="component" value="Unassembled WGS sequence"/>
</dbReference>
<dbReference type="PANTHER" id="PTHR35895:SF1">
    <property type="entry name" value="LIPID-BINDING SERUM GLYCOPROTEIN C-TERMINAL DOMAIN-CONTAINING PROTEIN"/>
    <property type="match status" value="1"/>
</dbReference>
<dbReference type="EMBL" id="JABBWE010000060">
    <property type="protein sequence ID" value="KAG1789312.1"/>
    <property type="molecule type" value="Genomic_DNA"/>
</dbReference>
<name>A0A9P7AH54_9AGAM</name>
<protein>
    <submittedName>
        <fullName evidence="1">Uncharacterized protein</fullName>
    </submittedName>
</protein>
<dbReference type="OrthoDB" id="10039566at2759"/>
<evidence type="ECO:0000313" key="2">
    <source>
        <dbReference type="Proteomes" id="UP000719766"/>
    </source>
</evidence>
<keyword evidence="2" id="KW-1185">Reference proteome</keyword>
<sequence>MLENYLQGVDSQTTMMGTSSSTSIGSLEPALAQINLSPVTIPALHQNLIGSASLEFPIDIIQAGAASTTFTLANPFTASINLLEVTAIATSHNLTLGAINHVDMSSNPIHADGLSNITSTVLPFNFNLDPLTIIELITTSAQEHNVDLSHLASLFQLVIDNPSFHPHVNTSVDTSSQTCVRYGHNISPGLKFSDVKNTSGNQFDIDDAILNALKSLLPVDSSVKLDDCKRLNSVNSLIH</sequence>
<organism evidence="1 2">
    <name type="scientific">Suillus plorans</name>
    <dbReference type="NCBI Taxonomy" id="116603"/>
    <lineage>
        <taxon>Eukaryota</taxon>
        <taxon>Fungi</taxon>
        <taxon>Dikarya</taxon>
        <taxon>Basidiomycota</taxon>
        <taxon>Agaricomycotina</taxon>
        <taxon>Agaricomycetes</taxon>
        <taxon>Agaricomycetidae</taxon>
        <taxon>Boletales</taxon>
        <taxon>Suillineae</taxon>
        <taxon>Suillaceae</taxon>
        <taxon>Suillus</taxon>
    </lineage>
</organism>